<name>A0A1R4HGK5_9GAMM</name>
<dbReference type="Proteomes" id="UP000195667">
    <property type="component" value="Unassembled WGS sequence"/>
</dbReference>
<dbReference type="Pfam" id="PF02517">
    <property type="entry name" value="Rce1-like"/>
    <property type="match status" value="1"/>
</dbReference>
<evidence type="ECO:0000256" key="1">
    <source>
        <dbReference type="SAM" id="Phobius"/>
    </source>
</evidence>
<feature type="transmembrane region" description="Helical" evidence="1">
    <location>
        <begin position="84"/>
        <end position="101"/>
    </location>
</feature>
<feature type="transmembrane region" description="Helical" evidence="1">
    <location>
        <begin position="45"/>
        <end position="63"/>
    </location>
</feature>
<feature type="transmembrane region" description="Helical" evidence="1">
    <location>
        <begin position="202"/>
        <end position="219"/>
    </location>
</feature>
<feature type="transmembrane region" description="Helical" evidence="1">
    <location>
        <begin position="121"/>
        <end position="139"/>
    </location>
</feature>
<organism evidence="3 4">
    <name type="scientific">Crenothrix polyspora</name>
    <dbReference type="NCBI Taxonomy" id="360316"/>
    <lineage>
        <taxon>Bacteria</taxon>
        <taxon>Pseudomonadati</taxon>
        <taxon>Pseudomonadota</taxon>
        <taxon>Gammaproteobacteria</taxon>
        <taxon>Methylococcales</taxon>
        <taxon>Crenotrichaceae</taxon>
        <taxon>Crenothrix</taxon>
    </lineage>
</organism>
<evidence type="ECO:0000313" key="4">
    <source>
        <dbReference type="Proteomes" id="UP000195667"/>
    </source>
</evidence>
<gene>
    <name evidence="3" type="ORF">CRENPOLYSF1_670055</name>
</gene>
<feature type="domain" description="CAAX prenyl protease 2/Lysostaphin resistance protein A-like" evidence="2">
    <location>
        <begin position="121"/>
        <end position="238"/>
    </location>
</feature>
<dbReference type="PROSITE" id="PS51257">
    <property type="entry name" value="PROKAR_LIPOPROTEIN"/>
    <property type="match status" value="1"/>
</dbReference>
<dbReference type="GO" id="GO:0080120">
    <property type="term" value="P:CAAX-box protein maturation"/>
    <property type="evidence" value="ECO:0007669"/>
    <property type="project" value="UniProtKB-ARBA"/>
</dbReference>
<keyword evidence="1" id="KW-0812">Transmembrane</keyword>
<dbReference type="InterPro" id="IPR003675">
    <property type="entry name" value="Rce1/LyrA-like_dom"/>
</dbReference>
<keyword evidence="4" id="KW-1185">Reference proteome</keyword>
<dbReference type="AlphaFoldDB" id="A0A1R4HGK5"/>
<dbReference type="OrthoDB" id="7057423at2"/>
<keyword evidence="1" id="KW-1133">Transmembrane helix</keyword>
<dbReference type="PANTHER" id="PTHR39430:SF1">
    <property type="entry name" value="PROTEASE"/>
    <property type="match status" value="1"/>
</dbReference>
<feature type="transmembrane region" description="Helical" evidence="1">
    <location>
        <begin position="226"/>
        <end position="243"/>
    </location>
</feature>
<sequence>MKRYLYALVPLLVLLLAISLACIVGYCVIHGMNSDIALRKIIRKSTQGFLLLSIIPAMFYLKLNKQALGIAARPIFIKQLLQGFGLGFLTLLPVFIVLYALGINVIDSTQPWTWDWVAKKLLIELLLALLVSCFEEPIFRGIVLAGLSKKIPVTPAVFIAAFYYAILHFLDSKTPIPKQALDIFSGFHLLGEAFINVLNPDILSAFSSLLLVGIFLGLLRTRVQASLGLCIGCHTCWVWQIKMTKTLFNTNWHADFAYLVSSYDGVIGPLVTVWLASAIVVYLFYQKIQQKISRPFT</sequence>
<protein>
    <submittedName>
        <fullName evidence="3">Abortive infection protein</fullName>
    </submittedName>
</protein>
<dbReference type="EMBL" id="FUKI01000145">
    <property type="protein sequence ID" value="SJM95347.1"/>
    <property type="molecule type" value="Genomic_DNA"/>
</dbReference>
<reference evidence="4" key="1">
    <citation type="submission" date="2017-02" db="EMBL/GenBank/DDBJ databases">
        <authorList>
            <person name="Daims H."/>
        </authorList>
    </citation>
    <scope>NUCLEOTIDE SEQUENCE [LARGE SCALE GENOMIC DNA]</scope>
</reference>
<evidence type="ECO:0000313" key="3">
    <source>
        <dbReference type="EMBL" id="SJM95347.1"/>
    </source>
</evidence>
<accession>A0A1R4HGK5</accession>
<keyword evidence="1" id="KW-0472">Membrane</keyword>
<dbReference type="GO" id="GO:0004175">
    <property type="term" value="F:endopeptidase activity"/>
    <property type="evidence" value="ECO:0007669"/>
    <property type="project" value="UniProtKB-ARBA"/>
</dbReference>
<evidence type="ECO:0000259" key="2">
    <source>
        <dbReference type="Pfam" id="PF02517"/>
    </source>
</evidence>
<dbReference type="RefSeq" id="WP_087144751.1">
    <property type="nucleotide sequence ID" value="NZ_FUKI01000145.1"/>
</dbReference>
<proteinExistence type="predicted"/>
<feature type="transmembrane region" description="Helical" evidence="1">
    <location>
        <begin position="263"/>
        <end position="285"/>
    </location>
</feature>
<feature type="transmembrane region" description="Helical" evidence="1">
    <location>
        <begin position="151"/>
        <end position="170"/>
    </location>
</feature>
<dbReference type="PANTHER" id="PTHR39430">
    <property type="entry name" value="MEMBRANE-ASSOCIATED PROTEASE-RELATED"/>
    <property type="match status" value="1"/>
</dbReference>